<reference evidence="11 12" key="1">
    <citation type="submission" date="2018-10" db="EMBL/GenBank/DDBJ databases">
        <title>Paraburkholderia sp. 7MK8-2, isolated from soil.</title>
        <authorList>
            <person name="Gao Z.-H."/>
            <person name="Qiu L.-H."/>
        </authorList>
    </citation>
    <scope>NUCLEOTIDE SEQUENCE [LARGE SCALE GENOMIC DNA]</scope>
    <source>
        <strain evidence="11 12">7MK8-2</strain>
    </source>
</reference>
<dbReference type="PANTHER" id="PTHR42885:SF1">
    <property type="entry name" value="THREONINE-PHOSPHATE DECARBOXYLASE"/>
    <property type="match status" value="1"/>
</dbReference>
<dbReference type="SUPFAM" id="SSF53383">
    <property type="entry name" value="PLP-dependent transferases"/>
    <property type="match status" value="1"/>
</dbReference>
<evidence type="ECO:0000256" key="8">
    <source>
        <dbReference type="ARBA" id="ARBA00029996"/>
    </source>
</evidence>
<dbReference type="UniPathway" id="UPA00148"/>
<keyword evidence="6" id="KW-0663">Pyridoxal phosphate</keyword>
<gene>
    <name evidence="11" type="ORF">D7S89_12310</name>
</gene>
<dbReference type="PANTHER" id="PTHR42885">
    <property type="entry name" value="HISTIDINOL-PHOSPHATE AMINOTRANSFERASE-RELATED"/>
    <property type="match status" value="1"/>
</dbReference>
<dbReference type="InterPro" id="IPR015421">
    <property type="entry name" value="PyrdxlP-dep_Trfase_major"/>
</dbReference>
<dbReference type="OrthoDB" id="9799304at2"/>
<evidence type="ECO:0000256" key="4">
    <source>
        <dbReference type="ARBA" id="ARBA00012285"/>
    </source>
</evidence>
<dbReference type="Proteomes" id="UP000280434">
    <property type="component" value="Unassembled WGS sequence"/>
</dbReference>
<dbReference type="GO" id="GO:0048472">
    <property type="term" value="F:threonine-phosphate decarboxylase activity"/>
    <property type="evidence" value="ECO:0007669"/>
    <property type="project" value="UniProtKB-EC"/>
</dbReference>
<evidence type="ECO:0000313" key="12">
    <source>
        <dbReference type="Proteomes" id="UP000280434"/>
    </source>
</evidence>
<dbReference type="NCBIfam" id="TIGR01140">
    <property type="entry name" value="L_thr_O3P_dcar"/>
    <property type="match status" value="1"/>
</dbReference>
<feature type="domain" description="Aminotransferase class I/classII large" evidence="10">
    <location>
        <begin position="67"/>
        <end position="327"/>
    </location>
</feature>
<dbReference type="Pfam" id="PF00155">
    <property type="entry name" value="Aminotran_1_2"/>
    <property type="match status" value="1"/>
</dbReference>
<comment type="cofactor">
    <cofactor evidence="1">
        <name>pyridoxal 5'-phosphate</name>
        <dbReference type="ChEBI" id="CHEBI:597326"/>
    </cofactor>
</comment>
<proteinExistence type="predicted"/>
<dbReference type="Gene3D" id="3.90.1150.10">
    <property type="entry name" value="Aspartate Aminotransferase, domain 1"/>
    <property type="match status" value="1"/>
</dbReference>
<accession>A0A494XC20</accession>
<dbReference type="InterPro" id="IPR015422">
    <property type="entry name" value="PyrdxlP-dep_Trfase_small"/>
</dbReference>
<protein>
    <recommendedName>
        <fullName evidence="4">threonine-phosphate decarboxylase</fullName>
        <ecNumber evidence="4">4.1.1.81</ecNumber>
    </recommendedName>
    <alternativeName>
        <fullName evidence="8">L-threonine-O-3-phosphate decarboxylase</fullName>
    </alternativeName>
</protein>
<keyword evidence="12" id="KW-1185">Reference proteome</keyword>
<dbReference type="Gene3D" id="3.40.640.10">
    <property type="entry name" value="Type I PLP-dependent aspartate aminotransferase-like (Major domain)"/>
    <property type="match status" value="1"/>
</dbReference>
<dbReference type="InterPro" id="IPR004839">
    <property type="entry name" value="Aminotransferase_I/II_large"/>
</dbReference>
<evidence type="ECO:0000259" key="10">
    <source>
        <dbReference type="Pfam" id="PF00155"/>
    </source>
</evidence>
<keyword evidence="7 11" id="KW-0456">Lyase</keyword>
<comment type="catalytic activity">
    <reaction evidence="9">
        <text>O-phospho-L-threonine + H(+) = (R)-1-aminopropan-2-yl phosphate + CO2</text>
        <dbReference type="Rhea" id="RHEA:11492"/>
        <dbReference type="ChEBI" id="CHEBI:15378"/>
        <dbReference type="ChEBI" id="CHEBI:16526"/>
        <dbReference type="ChEBI" id="CHEBI:58563"/>
        <dbReference type="ChEBI" id="CHEBI:58675"/>
        <dbReference type="EC" id="4.1.1.81"/>
    </reaction>
</comment>
<dbReference type="InterPro" id="IPR015424">
    <property type="entry name" value="PyrdxlP-dep_Trfase"/>
</dbReference>
<evidence type="ECO:0000256" key="9">
    <source>
        <dbReference type="ARBA" id="ARBA00048531"/>
    </source>
</evidence>
<dbReference type="PROSITE" id="PS00105">
    <property type="entry name" value="AA_TRANSFER_CLASS_1"/>
    <property type="match status" value="1"/>
</dbReference>
<dbReference type="EC" id="4.1.1.81" evidence="4"/>
<dbReference type="CDD" id="cd00609">
    <property type="entry name" value="AAT_like"/>
    <property type="match status" value="1"/>
</dbReference>
<keyword evidence="5" id="KW-0169">Cobalamin biosynthesis</keyword>
<evidence type="ECO:0000256" key="5">
    <source>
        <dbReference type="ARBA" id="ARBA00022573"/>
    </source>
</evidence>
<evidence type="ECO:0000256" key="1">
    <source>
        <dbReference type="ARBA" id="ARBA00001933"/>
    </source>
</evidence>
<comment type="pathway">
    <text evidence="3">Cofactor biosynthesis; adenosylcobalamin biosynthesis.</text>
</comment>
<organism evidence="11 12">
    <name type="scientific">Trinickia fusca</name>
    <dbReference type="NCBI Taxonomy" id="2419777"/>
    <lineage>
        <taxon>Bacteria</taxon>
        <taxon>Pseudomonadati</taxon>
        <taxon>Pseudomonadota</taxon>
        <taxon>Betaproteobacteria</taxon>
        <taxon>Burkholderiales</taxon>
        <taxon>Burkholderiaceae</taxon>
        <taxon>Trinickia</taxon>
    </lineage>
</organism>
<evidence type="ECO:0000256" key="3">
    <source>
        <dbReference type="ARBA" id="ARBA00004953"/>
    </source>
</evidence>
<sequence>MLDTAHPPLVPHGGNLGYAVRRYGIAREHWIDLSTGINPRGYPVPAIDPQAWLRLPDDDDGLEDIAAQHYGASRALAVAGTQAAIRMLPAILPAGPIGVGLLTYGEYAPAFAQAGFRVERFVTEVLADSGAQADFVLEPRRALPTHLKHLVIVNPNNPGTELFEPEVLLGWHRQLAARGGTLIVDEAFVEAVPGFSVASQVDVEGLIVLRSIGKFFGMAGARAGFVLASASVDRAMRHARGPWTVAGPARAAVRAALLDGGWQRETRTYLAEASARLASRLTQHGLSVRHTPFFAWVCDADAERRQDALARHGVWVRRFDVVPGLRFGLPADELAWDKLDAALRAACDKENAR</sequence>
<name>A0A494XC20_9BURK</name>
<dbReference type="EMBL" id="RBZV01000004">
    <property type="protein sequence ID" value="RKP48130.1"/>
    <property type="molecule type" value="Genomic_DNA"/>
</dbReference>
<comment type="caution">
    <text evidence="11">The sequence shown here is derived from an EMBL/GenBank/DDBJ whole genome shotgun (WGS) entry which is preliminary data.</text>
</comment>
<evidence type="ECO:0000256" key="6">
    <source>
        <dbReference type="ARBA" id="ARBA00022898"/>
    </source>
</evidence>
<dbReference type="GO" id="GO:0030170">
    <property type="term" value="F:pyridoxal phosphate binding"/>
    <property type="evidence" value="ECO:0007669"/>
    <property type="project" value="InterPro"/>
</dbReference>
<dbReference type="AlphaFoldDB" id="A0A494XC20"/>
<dbReference type="GO" id="GO:0009236">
    <property type="term" value="P:cobalamin biosynthetic process"/>
    <property type="evidence" value="ECO:0007669"/>
    <property type="project" value="UniProtKB-UniPathway"/>
</dbReference>
<dbReference type="InterPro" id="IPR005860">
    <property type="entry name" value="CobD"/>
</dbReference>
<evidence type="ECO:0000313" key="11">
    <source>
        <dbReference type="EMBL" id="RKP48130.1"/>
    </source>
</evidence>
<comment type="function">
    <text evidence="2">Decarboxylates L-threonine-O-3-phosphate to yield (R)-1-amino-2-propanol O-2-phosphate, the precursor for the linkage between the nucleotide loop and the corrin ring in cobalamin.</text>
</comment>
<dbReference type="InterPro" id="IPR004838">
    <property type="entry name" value="NHTrfase_class1_PyrdxlP-BS"/>
</dbReference>
<evidence type="ECO:0000256" key="2">
    <source>
        <dbReference type="ARBA" id="ARBA00003444"/>
    </source>
</evidence>
<evidence type="ECO:0000256" key="7">
    <source>
        <dbReference type="ARBA" id="ARBA00023239"/>
    </source>
</evidence>
<dbReference type="RefSeq" id="WP_121277983.1">
    <property type="nucleotide sequence ID" value="NZ_RBZV01000004.1"/>
</dbReference>